<evidence type="ECO:0000313" key="5">
    <source>
        <dbReference type="Proteomes" id="UP000438120"/>
    </source>
</evidence>
<accession>A0A6A8MFC7</accession>
<organism evidence="4 5">
    <name type="scientific">Lactobacillus porci</name>
    <dbReference type="NCBI Taxonomy" id="2012477"/>
    <lineage>
        <taxon>Bacteria</taxon>
        <taxon>Bacillati</taxon>
        <taxon>Bacillota</taxon>
        <taxon>Bacilli</taxon>
        <taxon>Lactobacillales</taxon>
        <taxon>Lactobacillaceae</taxon>
        <taxon>Lactobacillus</taxon>
    </lineage>
</organism>
<dbReference type="PANTHER" id="PTHR43673:SF10">
    <property type="entry name" value="NADH DEHYDROGENASE_NAD(P)H NITROREDUCTASE XCC3605-RELATED"/>
    <property type="match status" value="1"/>
</dbReference>
<evidence type="ECO:0000256" key="1">
    <source>
        <dbReference type="ARBA" id="ARBA00007118"/>
    </source>
</evidence>
<dbReference type="Gene3D" id="3.40.109.10">
    <property type="entry name" value="NADH Oxidase"/>
    <property type="match status" value="1"/>
</dbReference>
<evidence type="ECO:0000313" key="4">
    <source>
        <dbReference type="EMBL" id="MST87504.1"/>
    </source>
</evidence>
<dbReference type="GO" id="GO:0016491">
    <property type="term" value="F:oxidoreductase activity"/>
    <property type="evidence" value="ECO:0007669"/>
    <property type="project" value="UniProtKB-KW"/>
</dbReference>
<keyword evidence="2" id="KW-0560">Oxidoreductase</keyword>
<dbReference type="InterPro" id="IPR000415">
    <property type="entry name" value="Nitroreductase-like"/>
</dbReference>
<dbReference type="AlphaFoldDB" id="A0A6A8MFC7"/>
<evidence type="ECO:0000259" key="3">
    <source>
        <dbReference type="Pfam" id="PF00881"/>
    </source>
</evidence>
<dbReference type="Pfam" id="PF00881">
    <property type="entry name" value="Nitroreductase"/>
    <property type="match status" value="1"/>
</dbReference>
<dbReference type="RefSeq" id="WP_154549110.1">
    <property type="nucleotide sequence ID" value="NZ_VUMX01000021.1"/>
</dbReference>
<protein>
    <submittedName>
        <fullName evidence="4">Nitroreductase family protein</fullName>
    </submittedName>
</protein>
<feature type="domain" description="Nitroreductase" evidence="3">
    <location>
        <begin position="12"/>
        <end position="190"/>
    </location>
</feature>
<dbReference type="CDD" id="cd02137">
    <property type="entry name" value="MhqN-like"/>
    <property type="match status" value="1"/>
</dbReference>
<evidence type="ECO:0000256" key="2">
    <source>
        <dbReference type="ARBA" id="ARBA00023002"/>
    </source>
</evidence>
<keyword evidence="5" id="KW-1185">Reference proteome</keyword>
<dbReference type="InterPro" id="IPR029479">
    <property type="entry name" value="Nitroreductase"/>
</dbReference>
<proteinExistence type="inferred from homology"/>
<comment type="caution">
    <text evidence="4">The sequence shown here is derived from an EMBL/GenBank/DDBJ whole genome shotgun (WGS) entry which is preliminary data.</text>
</comment>
<dbReference type="Proteomes" id="UP000438120">
    <property type="component" value="Unassembled WGS sequence"/>
</dbReference>
<dbReference type="PANTHER" id="PTHR43673">
    <property type="entry name" value="NAD(P)H NITROREDUCTASE YDGI-RELATED"/>
    <property type="match status" value="1"/>
</dbReference>
<dbReference type="OrthoDB" id="9782629at2"/>
<comment type="similarity">
    <text evidence="1">Belongs to the nitroreductase family.</text>
</comment>
<dbReference type="EMBL" id="VUMX01000021">
    <property type="protein sequence ID" value="MST87504.1"/>
    <property type="molecule type" value="Genomic_DNA"/>
</dbReference>
<dbReference type="SUPFAM" id="SSF55469">
    <property type="entry name" value="FMN-dependent nitroreductase-like"/>
    <property type="match status" value="1"/>
</dbReference>
<sequence>MFKENDFEKIVLGRQSVRHFDPSRKISHEELLQMLNEAVQAPSACNLQSWKFVVVDSPEGREKLHGYFMPFNYPQVDTASAILLVFGNTKSWKKYEDLWNGMLKAGKVSQEARDAAVGTFLPLYKNADQQMLLADALVDAALVSMQFMLVARAHGYDTNAMAGYDSAKAAAAFDLDPTQFVPVMAIAIGKGDPSETIPDTTRYRAEELTDFA</sequence>
<name>A0A6A8MFC7_9LACO</name>
<gene>
    <name evidence="4" type="ORF">FYJ62_07685</name>
</gene>
<reference evidence="4 5" key="1">
    <citation type="submission" date="2019-08" db="EMBL/GenBank/DDBJ databases">
        <title>In-depth cultivation of the pig gut microbiome towards novel bacterial diversity and tailored functional studies.</title>
        <authorList>
            <person name="Wylensek D."/>
            <person name="Hitch T.C.A."/>
            <person name="Clavel T."/>
        </authorList>
    </citation>
    <scope>NUCLEOTIDE SEQUENCE [LARGE SCALE GENOMIC DNA]</scope>
    <source>
        <strain evidence="4 5">Bifido-178-WT-2B</strain>
    </source>
</reference>